<keyword evidence="4" id="KW-0653">Protein transport</keyword>
<dbReference type="CDD" id="cd08503">
    <property type="entry name" value="PBP2_NikA_DppA_OppA_like_17"/>
    <property type="match status" value="1"/>
</dbReference>
<feature type="region of interest" description="Disordered" evidence="5">
    <location>
        <begin position="65"/>
        <end position="84"/>
    </location>
</feature>
<dbReference type="InterPro" id="IPR006311">
    <property type="entry name" value="TAT_signal"/>
</dbReference>
<evidence type="ECO:0000256" key="3">
    <source>
        <dbReference type="ARBA" id="ARBA00022856"/>
    </source>
</evidence>
<dbReference type="GO" id="GO:1904680">
    <property type="term" value="F:peptide transmembrane transporter activity"/>
    <property type="evidence" value="ECO:0007669"/>
    <property type="project" value="TreeGrafter"/>
</dbReference>
<reference evidence="7 8" key="1">
    <citation type="submission" date="2016-01" db="EMBL/GenBank/DDBJ databases">
        <title>Annotation of Pseudomonas oryzihabitans USDA-ARS-USMARC-56511.</title>
        <authorList>
            <person name="Harhay G.P."/>
            <person name="Harhay D.M."/>
            <person name="Smith T.P.L."/>
            <person name="Bono J.L."/>
            <person name="Heaton M.P."/>
            <person name="Clawson M.L."/>
            <person name="Chitko-Mckown C.G."/>
            <person name="Capik S.F."/>
            <person name="DeDonder K.D."/>
            <person name="Apley M.D."/>
            <person name="Lubbers B.V."/>
            <person name="White B.J."/>
            <person name="Larson R.L."/>
        </authorList>
    </citation>
    <scope>NUCLEOTIDE SEQUENCE [LARGE SCALE GENOMIC DNA]</scope>
    <source>
        <strain evidence="7 8">USDA-ARS-USMARC-56511</strain>
    </source>
</reference>
<dbReference type="GO" id="GO:0015031">
    <property type="term" value="P:protein transport"/>
    <property type="evidence" value="ECO:0007669"/>
    <property type="project" value="UniProtKB-KW"/>
</dbReference>
<evidence type="ECO:0000313" key="7">
    <source>
        <dbReference type="EMBL" id="ALZ84612.1"/>
    </source>
</evidence>
<evidence type="ECO:0000256" key="5">
    <source>
        <dbReference type="SAM" id="MobiDB-lite"/>
    </source>
</evidence>
<feature type="domain" description="Solute-binding protein family 5" evidence="6">
    <location>
        <begin position="115"/>
        <end position="431"/>
    </location>
</feature>
<keyword evidence="2" id="KW-0732">Signal</keyword>
<dbReference type="Gene3D" id="3.90.76.10">
    <property type="entry name" value="Dipeptide-binding Protein, Domain 1"/>
    <property type="match status" value="1"/>
</dbReference>
<gene>
    <name evidence="7" type="ORF">APT59_10550</name>
</gene>
<dbReference type="PANTHER" id="PTHR30290">
    <property type="entry name" value="PERIPLASMIC BINDING COMPONENT OF ABC TRANSPORTER"/>
    <property type="match status" value="1"/>
</dbReference>
<dbReference type="Pfam" id="PF00496">
    <property type="entry name" value="SBP_bac_5"/>
    <property type="match status" value="1"/>
</dbReference>
<dbReference type="RefSeq" id="WP_059314803.1">
    <property type="nucleotide sequence ID" value="NZ_CP013987.1"/>
</dbReference>
<dbReference type="SUPFAM" id="SSF53850">
    <property type="entry name" value="Periplasmic binding protein-like II"/>
    <property type="match status" value="1"/>
</dbReference>
<organism evidence="7 8">
    <name type="scientific">Pseudomonas oryzihabitans</name>
    <dbReference type="NCBI Taxonomy" id="47885"/>
    <lineage>
        <taxon>Bacteria</taxon>
        <taxon>Pseudomonadati</taxon>
        <taxon>Pseudomonadota</taxon>
        <taxon>Gammaproteobacteria</taxon>
        <taxon>Pseudomonadales</taxon>
        <taxon>Pseudomonadaceae</taxon>
        <taxon>Pseudomonas</taxon>
    </lineage>
</organism>
<dbReference type="GO" id="GO:0030288">
    <property type="term" value="C:outer membrane-bounded periplasmic space"/>
    <property type="evidence" value="ECO:0007669"/>
    <property type="project" value="UniProtKB-ARBA"/>
</dbReference>
<dbReference type="InterPro" id="IPR000914">
    <property type="entry name" value="SBP_5_dom"/>
</dbReference>
<dbReference type="PANTHER" id="PTHR30290:SF38">
    <property type="entry name" value="D,D-DIPEPTIDE-BINDING PERIPLASMIC PROTEIN DDPA-RELATED"/>
    <property type="match status" value="1"/>
</dbReference>
<dbReference type="Gene3D" id="3.10.105.10">
    <property type="entry name" value="Dipeptide-binding Protein, Domain 3"/>
    <property type="match status" value="1"/>
</dbReference>
<proteinExistence type="inferred from homology"/>
<evidence type="ECO:0000256" key="1">
    <source>
        <dbReference type="ARBA" id="ARBA00005695"/>
    </source>
</evidence>
<dbReference type="PROSITE" id="PS51318">
    <property type="entry name" value="TAT"/>
    <property type="match status" value="1"/>
</dbReference>
<evidence type="ECO:0000256" key="4">
    <source>
        <dbReference type="ARBA" id="ARBA00022927"/>
    </source>
</evidence>
<dbReference type="GO" id="GO:0043190">
    <property type="term" value="C:ATP-binding cassette (ABC) transporter complex"/>
    <property type="evidence" value="ECO:0007669"/>
    <property type="project" value="InterPro"/>
</dbReference>
<dbReference type="EMBL" id="CP013987">
    <property type="protein sequence ID" value="ALZ84612.1"/>
    <property type="molecule type" value="Genomic_DNA"/>
</dbReference>
<evidence type="ECO:0000313" key="8">
    <source>
        <dbReference type="Proteomes" id="UP000064137"/>
    </source>
</evidence>
<name>A0A0U4WZP7_9PSED</name>
<evidence type="ECO:0000256" key="2">
    <source>
        <dbReference type="ARBA" id="ARBA00022729"/>
    </source>
</evidence>
<keyword evidence="3" id="KW-0571">Peptide transport</keyword>
<dbReference type="PIRSF" id="PIRSF002741">
    <property type="entry name" value="MppA"/>
    <property type="match status" value="1"/>
</dbReference>
<dbReference type="KEGG" id="por:APT59_10550"/>
<dbReference type="GO" id="GO:0015833">
    <property type="term" value="P:peptide transport"/>
    <property type="evidence" value="ECO:0007669"/>
    <property type="project" value="UniProtKB-KW"/>
</dbReference>
<comment type="similarity">
    <text evidence="1">Belongs to the bacterial solute-binding protein 5 family.</text>
</comment>
<evidence type="ECO:0000259" key="6">
    <source>
        <dbReference type="Pfam" id="PF00496"/>
    </source>
</evidence>
<protein>
    <submittedName>
        <fullName evidence="7">ABC transporter substrate-binding protein</fullName>
    </submittedName>
</protein>
<keyword evidence="4" id="KW-0813">Transport</keyword>
<dbReference type="Gene3D" id="3.40.190.10">
    <property type="entry name" value="Periplasmic binding protein-like II"/>
    <property type="match status" value="1"/>
</dbReference>
<sequence length="545" mass="59004">MTEKKTGSPLIGAAESVRAFEALHRGVSRRDALRLLGAAGLLASGVGSLLGRDGQVFAAEDAVSGTPRRGGRVRAAAAGSSTADTLDPARGAFSGDYTRQYFFYNGLTVFDSHLEPQMALATSLESADALTWTVKLRQGVQFHNGKTFDSADVVYSLLRHKDPAVGSKVKALADQFAEITAVAPDEVRIRLVSPNSELPAVLAISPFLIIADGTKDFSTANGTGPFKVKEFKPGVRTVGVRNENYWKSGKPYLDEIELIGIGDEPSRVNALLAGDVQLTVSVDPRSAERLKQSGKLKVVANTSGSYTDLIMRIPNRPFDDPNVVEGMKLLFDREQILKSVFLGYGTIGNDQPIMPGTPYHAADLPQRPYDPDKAKFLFQKAGIAGAKLPLVTSTAADNANEMALVLQQSARQAGLNLMVNRVSADGYWNSHWMKDPLGFGNINARPTANILLSQFFKSDAPFNESGWKNEQFDQLLVASRGETDLAKRKQMYADMQLLIHQHCGIGLPIFTSSIDAHSPKLGGYGIIPIGGFMGYMFAEHVWLEA</sequence>
<accession>A0A0U4WZP7</accession>
<dbReference type="Proteomes" id="UP000064137">
    <property type="component" value="Chromosome"/>
</dbReference>
<dbReference type="InterPro" id="IPR039424">
    <property type="entry name" value="SBP_5"/>
</dbReference>
<dbReference type="InterPro" id="IPR030678">
    <property type="entry name" value="Peptide/Ni-bd"/>
</dbReference>
<dbReference type="AlphaFoldDB" id="A0A0U4WZP7"/>
<dbReference type="OrthoDB" id="9801912at2"/>